<dbReference type="Proteomes" id="UP000366872">
    <property type="component" value="Unassembled WGS sequence"/>
</dbReference>
<reference evidence="2 3" key="1">
    <citation type="submission" date="2019-04" db="EMBL/GenBank/DDBJ databases">
        <authorList>
            <person name="Van Vliet M D."/>
        </authorList>
    </citation>
    <scope>NUCLEOTIDE SEQUENCE [LARGE SCALE GENOMIC DNA]</scope>
    <source>
        <strain evidence="2 3">F1</strain>
    </source>
</reference>
<evidence type="ECO:0000313" key="3">
    <source>
        <dbReference type="Proteomes" id="UP000366872"/>
    </source>
</evidence>
<feature type="compositionally biased region" description="Low complexity" evidence="1">
    <location>
        <begin position="203"/>
        <end position="218"/>
    </location>
</feature>
<dbReference type="AlphaFoldDB" id="A0A6C2UAF9"/>
<feature type="region of interest" description="Disordered" evidence="1">
    <location>
        <begin position="240"/>
        <end position="297"/>
    </location>
</feature>
<gene>
    <name evidence="2" type="ORF">PDESU_05579</name>
</gene>
<keyword evidence="3" id="KW-1185">Reference proteome</keyword>
<feature type="compositionally biased region" description="Gly residues" evidence="1">
    <location>
        <begin position="280"/>
        <end position="297"/>
    </location>
</feature>
<feature type="region of interest" description="Disordered" evidence="1">
    <location>
        <begin position="203"/>
        <end position="223"/>
    </location>
</feature>
<dbReference type="EMBL" id="CAAHFG010000004">
    <property type="protein sequence ID" value="VGO16985.1"/>
    <property type="molecule type" value="Genomic_DNA"/>
</dbReference>
<evidence type="ECO:0000313" key="2">
    <source>
        <dbReference type="EMBL" id="VGO16985.1"/>
    </source>
</evidence>
<accession>A0A6C2UAF9</accession>
<proteinExistence type="predicted"/>
<sequence length="297" mass="31053">MIKLPDISKYLVPALGVACVGGALLAGSGMRPPVGLEPTDAAEAAEARVPKDLVLSGYIPTMEQVVAKHLFVPERVATGENAFPDLLVKGVYVGETQRNAVFSLKSKPEANLRVWQGDEDAAMAQVTDERDPRQPIVDFLSEWHIKSIDFAGVTLEQAITGEVETYEVDYKPLKHAKASAGAGYGQGYLDEAISVAAKTSAGKPASASQPAKSQAPPGGSTQAIAGRVGQYMQRLSPEQRQQFMQQLQKQNAASAKKNGESSQQNNNGGSSGKKSDGKKSGGGGSGGGGSGGGTRRR</sequence>
<dbReference type="RefSeq" id="WP_136082491.1">
    <property type="nucleotide sequence ID" value="NZ_CAAHFG010000004.1"/>
</dbReference>
<evidence type="ECO:0000256" key="1">
    <source>
        <dbReference type="SAM" id="MobiDB-lite"/>
    </source>
</evidence>
<organism evidence="2 3">
    <name type="scientific">Pontiella desulfatans</name>
    <dbReference type="NCBI Taxonomy" id="2750659"/>
    <lineage>
        <taxon>Bacteria</taxon>
        <taxon>Pseudomonadati</taxon>
        <taxon>Kiritimatiellota</taxon>
        <taxon>Kiritimatiellia</taxon>
        <taxon>Kiritimatiellales</taxon>
        <taxon>Pontiellaceae</taxon>
        <taxon>Pontiella</taxon>
    </lineage>
</organism>
<feature type="compositionally biased region" description="Low complexity" evidence="1">
    <location>
        <begin position="240"/>
        <end position="250"/>
    </location>
</feature>
<name>A0A6C2UAF9_PONDE</name>
<protein>
    <submittedName>
        <fullName evidence="2">Uncharacterized protein</fullName>
    </submittedName>
</protein>